<feature type="signal peptide" evidence="12">
    <location>
        <begin position="1"/>
        <end position="21"/>
    </location>
</feature>
<dbReference type="Gene3D" id="2.60.40.60">
    <property type="entry name" value="Cadherins"/>
    <property type="match status" value="6"/>
</dbReference>
<keyword evidence="5" id="KW-0130">Cell adhesion</keyword>
<keyword evidence="4 9" id="KW-0106">Calcium</keyword>
<feature type="region of interest" description="Disordered" evidence="10">
    <location>
        <begin position="878"/>
        <end position="905"/>
    </location>
</feature>
<evidence type="ECO:0000256" key="2">
    <source>
        <dbReference type="ARBA" id="ARBA00022692"/>
    </source>
</evidence>
<evidence type="ECO:0000256" key="6">
    <source>
        <dbReference type="ARBA" id="ARBA00022989"/>
    </source>
</evidence>
<dbReference type="Proteomes" id="UP000008144">
    <property type="component" value="Chromosome 1"/>
</dbReference>
<organism evidence="14 15">
    <name type="scientific">Ciona intestinalis</name>
    <name type="common">Transparent sea squirt</name>
    <name type="synonym">Ascidia intestinalis</name>
    <dbReference type="NCBI Taxonomy" id="7719"/>
    <lineage>
        <taxon>Eukaryota</taxon>
        <taxon>Metazoa</taxon>
        <taxon>Chordata</taxon>
        <taxon>Tunicata</taxon>
        <taxon>Ascidiacea</taxon>
        <taxon>Phlebobranchia</taxon>
        <taxon>Cionidae</taxon>
        <taxon>Ciona</taxon>
    </lineage>
</organism>
<dbReference type="Ensembl" id="ENSCINT00000006024.3">
    <property type="protein sequence ID" value="ENSCINP00000006024.3"/>
    <property type="gene ID" value="ENSCING00000002953.3"/>
</dbReference>
<dbReference type="GeneTree" id="ENSGT00940000165135"/>
<dbReference type="AlphaFoldDB" id="F6R8A8"/>
<feature type="domain" description="Cadherin" evidence="13">
    <location>
        <begin position="615"/>
        <end position="727"/>
    </location>
</feature>
<keyword evidence="2 11" id="KW-0812">Transmembrane</keyword>
<dbReference type="GO" id="GO:0050839">
    <property type="term" value="F:cell adhesion molecule binding"/>
    <property type="evidence" value="ECO:0000318"/>
    <property type="project" value="GO_Central"/>
</dbReference>
<keyword evidence="12" id="KW-0732">Signal</keyword>
<protein>
    <recommendedName>
        <fullName evidence="13">Cadherin domain-containing protein</fullName>
    </recommendedName>
</protein>
<dbReference type="Pfam" id="PF08266">
    <property type="entry name" value="Cadherin_2"/>
    <property type="match status" value="1"/>
</dbReference>
<dbReference type="PROSITE" id="PS00232">
    <property type="entry name" value="CADHERIN_1"/>
    <property type="match status" value="3"/>
</dbReference>
<feature type="chain" id="PRO_5046685473" description="Cadherin domain-containing protein" evidence="12">
    <location>
        <begin position="22"/>
        <end position="953"/>
    </location>
</feature>
<proteinExistence type="predicted"/>
<reference evidence="14" key="4">
    <citation type="submission" date="2025-09" db="UniProtKB">
        <authorList>
            <consortium name="Ensembl"/>
        </authorList>
    </citation>
    <scope>IDENTIFICATION</scope>
</reference>
<dbReference type="GO" id="GO:0005509">
    <property type="term" value="F:calcium ion binding"/>
    <property type="evidence" value="ECO:0007669"/>
    <property type="project" value="UniProtKB-UniRule"/>
</dbReference>
<dbReference type="PROSITE" id="PS50268">
    <property type="entry name" value="CADHERIN_2"/>
    <property type="match status" value="6"/>
</dbReference>
<evidence type="ECO:0000256" key="10">
    <source>
        <dbReference type="SAM" id="MobiDB-lite"/>
    </source>
</evidence>
<reference evidence="14" key="3">
    <citation type="submission" date="2025-08" db="UniProtKB">
        <authorList>
            <consortium name="Ensembl"/>
        </authorList>
    </citation>
    <scope>IDENTIFICATION</scope>
</reference>
<evidence type="ECO:0000256" key="4">
    <source>
        <dbReference type="ARBA" id="ARBA00022837"/>
    </source>
</evidence>
<evidence type="ECO:0000256" key="11">
    <source>
        <dbReference type="SAM" id="Phobius"/>
    </source>
</evidence>
<sequence length="953" mass="106531">MAPWVVTVVVMSSCCIMTSYASSTTVRKSVYLREDSNSGTIVEEISDVLNMRISRNRGQNFQQLSQKLITSNPNPSPEELVSWLSLDRVTGRVTLARRLDREELCVDSVVCSIRMQIYVHTSFRMVYLDVVIIDVNEHVPEFSSRYILINVSEDARPGDVISLDKYQAVDRDAGNNSILTYTLSQSNEFRLGQYFDETGSQHLHIEVVKQLDYEKKQLYRLTLTARDHGEPSLTNHVPLQVRVTDVNDNEPLFDRKEYSIVVREDAAPGYVVSRVHAVDHDEGRYGLVRYFIAGRNQGRMNGLFDIDHETGEVTLKKPLDREASNKLILFIEARDQDGLAPKVGRCRLVIHVTDVNDNQPIVSVSYIANHVGDTVYISESSPLKTFFAYVSAKDNDLESNGEVELMIETFIPTTRDDVGDDLIKSPDPYSSFVLNDDGMLGVGRALDRETQPRYVIQVTACDLGVNPLCTNRYIEVILLDENDHTPHFEHDIYNISMMEDTVVGTMVTTITATDGDKSNLPAMRLNHENQIVASTNGDVIYSVSGGDGSFSIDPKSGNIMLVRALDREQVSKWKIFVTARDRGEPMTSSSHCTLIVTVDDVNDNAPVFSNPPNDETTIYATILRDDVITRIQAVDYDEQSDLKYRLLSEDGVKQNKDINSTFVINSQTGDLRLNMSHEDLKSTLGLHTVTIEARDSGIPMLRSLRQLNVMVTERAQLPKHVINPPSDVGMGSSSLVIIIAALSAAMLVLIVVVIVIVVRCKRDTKTVRTYVAKDVKHDDVTGATYPDVTAATYHDVTDRKLNLIVTSDAERSTWGKSHARRPSTNYDTVSDVTSVSHNVITTSSQYQPTTTSGSVYEKVSWRMNIEIIIAERGVTRLSTQKPTSVTSQTTSQSHHDVDSGRGDSDQDVCVSDVTFERGTSHLCYVTNTQPRDHVNRCDEQCLLYGHSDACWMP</sequence>
<dbReference type="CDD" id="cd11304">
    <property type="entry name" value="Cadherin_repeat"/>
    <property type="match status" value="6"/>
</dbReference>
<dbReference type="InterPro" id="IPR020894">
    <property type="entry name" value="Cadherin_CS"/>
</dbReference>
<feature type="domain" description="Cadherin" evidence="13">
    <location>
        <begin position="254"/>
        <end position="362"/>
    </location>
</feature>
<dbReference type="SUPFAM" id="SSF49313">
    <property type="entry name" value="Cadherin-like"/>
    <property type="match status" value="5"/>
</dbReference>
<dbReference type="InterPro" id="IPR015919">
    <property type="entry name" value="Cadherin-like_sf"/>
</dbReference>
<evidence type="ECO:0000256" key="9">
    <source>
        <dbReference type="PROSITE-ProRule" id="PRU00043"/>
    </source>
</evidence>
<dbReference type="InParanoid" id="F6R8A8"/>
<feature type="compositionally biased region" description="Basic and acidic residues" evidence="10">
    <location>
        <begin position="893"/>
        <end position="904"/>
    </location>
</feature>
<evidence type="ECO:0000256" key="7">
    <source>
        <dbReference type="ARBA" id="ARBA00023136"/>
    </source>
</evidence>
<dbReference type="SMART" id="SM00112">
    <property type="entry name" value="CA"/>
    <property type="match status" value="6"/>
</dbReference>
<comment type="subcellular location">
    <subcellularLocation>
        <location evidence="1">Membrane</location>
        <topology evidence="1">Single-pass membrane protein</topology>
    </subcellularLocation>
</comment>
<name>F6R8A8_CIOIN</name>
<evidence type="ECO:0000259" key="13">
    <source>
        <dbReference type="PROSITE" id="PS50268"/>
    </source>
</evidence>
<keyword evidence="3" id="KW-0677">Repeat</keyword>
<dbReference type="InterPro" id="IPR002126">
    <property type="entry name" value="Cadherin-like_dom"/>
</dbReference>
<dbReference type="PRINTS" id="PR00205">
    <property type="entry name" value="CADHERIN"/>
</dbReference>
<dbReference type="GO" id="GO:0007156">
    <property type="term" value="P:homophilic cell adhesion via plasma membrane adhesion molecules"/>
    <property type="evidence" value="ECO:0007669"/>
    <property type="project" value="InterPro"/>
</dbReference>
<feature type="domain" description="Cadherin" evidence="13">
    <location>
        <begin position="377"/>
        <end position="488"/>
    </location>
</feature>
<feature type="transmembrane region" description="Helical" evidence="11">
    <location>
        <begin position="735"/>
        <end position="758"/>
    </location>
</feature>
<dbReference type="Pfam" id="PF00028">
    <property type="entry name" value="Cadherin"/>
    <property type="match status" value="3"/>
</dbReference>
<evidence type="ECO:0000313" key="14">
    <source>
        <dbReference type="Ensembl" id="ENSCINP00000006024.3"/>
    </source>
</evidence>
<feature type="domain" description="Cadherin" evidence="13">
    <location>
        <begin position="24"/>
        <end position="142"/>
    </location>
</feature>
<accession>F6R8A8</accession>
<reference evidence="14" key="2">
    <citation type="journal article" date="2008" name="Genome Biol.">
        <title>Improved genome assembly and evidence-based global gene model set for the chordate Ciona intestinalis: new insight into intron and operon populations.</title>
        <authorList>
            <person name="Satou Y."/>
            <person name="Mineta K."/>
            <person name="Ogasawara M."/>
            <person name="Sasakura Y."/>
            <person name="Shoguchi E."/>
            <person name="Ueno K."/>
            <person name="Yamada L."/>
            <person name="Matsumoto J."/>
            <person name="Wasserscheid J."/>
            <person name="Dewar K."/>
            <person name="Wiley G.B."/>
            <person name="Macmil S.L."/>
            <person name="Roe B.A."/>
            <person name="Zeller R.W."/>
            <person name="Hastings K.E."/>
            <person name="Lemaire P."/>
            <person name="Lindquist E."/>
            <person name="Endo T."/>
            <person name="Hotta K."/>
            <person name="Inaba K."/>
        </authorList>
    </citation>
    <scope>NUCLEOTIDE SEQUENCE [LARGE SCALE GENOMIC DNA]</scope>
    <source>
        <strain evidence="14">wild type</strain>
    </source>
</reference>
<evidence type="ECO:0000256" key="12">
    <source>
        <dbReference type="SAM" id="SignalP"/>
    </source>
</evidence>
<evidence type="ECO:0000256" key="1">
    <source>
        <dbReference type="ARBA" id="ARBA00004167"/>
    </source>
</evidence>
<dbReference type="EMBL" id="EAAA01000040">
    <property type="status" value="NOT_ANNOTATED_CDS"/>
    <property type="molecule type" value="Genomic_DNA"/>
</dbReference>
<keyword evidence="15" id="KW-1185">Reference proteome</keyword>
<keyword evidence="8" id="KW-0325">Glycoprotein</keyword>
<keyword evidence="6 11" id="KW-1133">Transmembrane helix</keyword>
<dbReference type="InterPro" id="IPR013164">
    <property type="entry name" value="Cadherin_N"/>
</dbReference>
<dbReference type="PANTHER" id="PTHR24028:SF328">
    <property type="entry name" value="CADHERIN-3"/>
    <property type="match status" value="1"/>
</dbReference>
<feature type="compositionally biased region" description="Low complexity" evidence="10">
    <location>
        <begin position="878"/>
        <end position="892"/>
    </location>
</feature>
<dbReference type="OMA" id="HENACLI"/>
<evidence type="ECO:0000256" key="8">
    <source>
        <dbReference type="ARBA" id="ARBA00023180"/>
    </source>
</evidence>
<dbReference type="InterPro" id="IPR050174">
    <property type="entry name" value="Protocadherin/Cadherin-CA"/>
</dbReference>
<evidence type="ECO:0000313" key="15">
    <source>
        <dbReference type="Proteomes" id="UP000008144"/>
    </source>
</evidence>
<evidence type="ECO:0000256" key="5">
    <source>
        <dbReference type="ARBA" id="ARBA00022889"/>
    </source>
</evidence>
<keyword evidence="7 11" id="KW-0472">Membrane</keyword>
<feature type="domain" description="Cadherin" evidence="13">
    <location>
        <begin position="143"/>
        <end position="253"/>
    </location>
</feature>
<feature type="domain" description="Cadherin" evidence="13">
    <location>
        <begin position="489"/>
        <end position="608"/>
    </location>
</feature>
<dbReference type="PANTHER" id="PTHR24028">
    <property type="entry name" value="CADHERIN-87A"/>
    <property type="match status" value="1"/>
</dbReference>
<dbReference type="HOGENOM" id="CLU_315593_0_0_1"/>
<reference evidence="15" key="1">
    <citation type="journal article" date="2002" name="Science">
        <title>The draft genome of Ciona intestinalis: insights into chordate and vertebrate origins.</title>
        <authorList>
            <person name="Dehal P."/>
            <person name="Satou Y."/>
            <person name="Campbell R.K."/>
            <person name="Chapman J."/>
            <person name="Degnan B."/>
            <person name="De Tomaso A."/>
            <person name="Davidson B."/>
            <person name="Di Gregorio A."/>
            <person name="Gelpke M."/>
            <person name="Goodstein D.M."/>
            <person name="Harafuji N."/>
            <person name="Hastings K.E."/>
            <person name="Ho I."/>
            <person name="Hotta K."/>
            <person name="Huang W."/>
            <person name="Kawashima T."/>
            <person name="Lemaire P."/>
            <person name="Martinez D."/>
            <person name="Meinertzhagen I.A."/>
            <person name="Necula S."/>
            <person name="Nonaka M."/>
            <person name="Putnam N."/>
            <person name="Rash S."/>
            <person name="Saiga H."/>
            <person name="Satake M."/>
            <person name="Terry A."/>
            <person name="Yamada L."/>
            <person name="Wang H.G."/>
            <person name="Awazu S."/>
            <person name="Azumi K."/>
            <person name="Boore J."/>
            <person name="Branno M."/>
            <person name="Chin-Bow S."/>
            <person name="DeSantis R."/>
            <person name="Doyle S."/>
            <person name="Francino P."/>
            <person name="Keys D.N."/>
            <person name="Haga S."/>
            <person name="Hayashi H."/>
            <person name="Hino K."/>
            <person name="Imai K.S."/>
            <person name="Inaba K."/>
            <person name="Kano S."/>
            <person name="Kobayashi K."/>
            <person name="Kobayashi M."/>
            <person name="Lee B.I."/>
            <person name="Makabe K.W."/>
            <person name="Manohar C."/>
            <person name="Matassi G."/>
            <person name="Medina M."/>
            <person name="Mochizuki Y."/>
            <person name="Mount S."/>
            <person name="Morishita T."/>
            <person name="Miura S."/>
            <person name="Nakayama A."/>
            <person name="Nishizaka S."/>
            <person name="Nomoto H."/>
            <person name="Ohta F."/>
            <person name="Oishi K."/>
            <person name="Rigoutsos I."/>
            <person name="Sano M."/>
            <person name="Sasaki A."/>
            <person name="Sasakura Y."/>
            <person name="Shoguchi E."/>
            <person name="Shin-i T."/>
            <person name="Spagnuolo A."/>
            <person name="Stainier D."/>
            <person name="Suzuki M.M."/>
            <person name="Tassy O."/>
            <person name="Takatori N."/>
            <person name="Tokuoka M."/>
            <person name="Yagi K."/>
            <person name="Yoshizaki F."/>
            <person name="Wada S."/>
            <person name="Zhang C."/>
            <person name="Hyatt P.D."/>
            <person name="Larimer F."/>
            <person name="Detter C."/>
            <person name="Doggett N."/>
            <person name="Glavina T."/>
            <person name="Hawkins T."/>
            <person name="Richardson P."/>
            <person name="Lucas S."/>
            <person name="Kohara Y."/>
            <person name="Levine M."/>
            <person name="Satoh N."/>
            <person name="Rokhsar D.S."/>
        </authorList>
    </citation>
    <scope>NUCLEOTIDE SEQUENCE [LARGE SCALE GENOMIC DNA]</scope>
</reference>
<dbReference type="GO" id="GO:0007155">
    <property type="term" value="P:cell adhesion"/>
    <property type="evidence" value="ECO:0000318"/>
    <property type="project" value="GO_Central"/>
</dbReference>
<evidence type="ECO:0000256" key="3">
    <source>
        <dbReference type="ARBA" id="ARBA00022737"/>
    </source>
</evidence>
<dbReference type="GO" id="GO:0005886">
    <property type="term" value="C:plasma membrane"/>
    <property type="evidence" value="ECO:0000318"/>
    <property type="project" value="GO_Central"/>
</dbReference>